<comment type="caution">
    <text evidence="6">The sequence shown here is derived from an EMBL/GenBank/DDBJ whole genome shotgun (WGS) entry which is preliminary data.</text>
</comment>
<keyword evidence="3" id="KW-0274">FAD</keyword>
<dbReference type="InterPro" id="IPR050315">
    <property type="entry name" value="FAD-oxidoreductase_2"/>
</dbReference>
<dbReference type="PANTHER" id="PTHR43400:SF10">
    <property type="entry name" value="3-OXOSTEROID 1-DEHYDROGENASE"/>
    <property type="match status" value="1"/>
</dbReference>
<evidence type="ECO:0000313" key="6">
    <source>
        <dbReference type="EMBL" id="PCE42969.1"/>
    </source>
</evidence>
<dbReference type="Pfam" id="PF00890">
    <property type="entry name" value="FAD_binding_2"/>
    <property type="match status" value="1"/>
</dbReference>
<keyword evidence="2" id="KW-0285">Flavoprotein</keyword>
<organism evidence="6 7">
    <name type="scientific">Rhizorhabdus dicambivorans</name>
    <dbReference type="NCBI Taxonomy" id="1850238"/>
    <lineage>
        <taxon>Bacteria</taxon>
        <taxon>Pseudomonadati</taxon>
        <taxon>Pseudomonadota</taxon>
        <taxon>Alphaproteobacteria</taxon>
        <taxon>Sphingomonadales</taxon>
        <taxon>Sphingomonadaceae</taxon>
        <taxon>Rhizorhabdus</taxon>
    </lineage>
</organism>
<dbReference type="InterPro" id="IPR036188">
    <property type="entry name" value="FAD/NAD-bd_sf"/>
</dbReference>
<dbReference type="Gene3D" id="3.90.700.10">
    <property type="entry name" value="Succinate dehydrogenase/fumarate reductase flavoprotein, catalytic domain"/>
    <property type="match status" value="1"/>
</dbReference>
<dbReference type="SUPFAM" id="SSF51905">
    <property type="entry name" value="FAD/NAD(P)-binding domain"/>
    <property type="match status" value="1"/>
</dbReference>
<evidence type="ECO:0000256" key="2">
    <source>
        <dbReference type="ARBA" id="ARBA00022630"/>
    </source>
</evidence>
<protein>
    <submittedName>
        <fullName evidence="6">FAD-binding protein</fullName>
    </submittedName>
</protein>
<evidence type="ECO:0000256" key="3">
    <source>
        <dbReference type="ARBA" id="ARBA00022827"/>
    </source>
</evidence>
<dbReference type="PANTHER" id="PTHR43400">
    <property type="entry name" value="FUMARATE REDUCTASE"/>
    <property type="match status" value="1"/>
</dbReference>
<dbReference type="KEGG" id="rdi:CMV14_16805"/>
<evidence type="ECO:0000259" key="5">
    <source>
        <dbReference type="Pfam" id="PF00890"/>
    </source>
</evidence>
<feature type="domain" description="FAD-dependent oxidoreductase 2 FAD-binding" evidence="5">
    <location>
        <begin position="12"/>
        <end position="553"/>
    </location>
</feature>
<dbReference type="GO" id="GO:0008202">
    <property type="term" value="P:steroid metabolic process"/>
    <property type="evidence" value="ECO:0007669"/>
    <property type="project" value="UniProtKB-ARBA"/>
</dbReference>
<dbReference type="OrthoDB" id="3178130at2"/>
<reference evidence="6 7" key="1">
    <citation type="submission" date="2017-09" db="EMBL/GenBank/DDBJ databases">
        <title>The Catabolism of 3,6-Dichlorosalicylic acid is Initiated by the Cytochrome P450 Monooxygenase DsmABC in Rhizorhabdus dicambivorans Ndbn-20.</title>
        <authorList>
            <person name="Na L."/>
        </authorList>
    </citation>
    <scope>NUCLEOTIDE SEQUENCE [LARGE SCALE GENOMIC DNA]</scope>
    <source>
        <strain evidence="6 7">Ndbn-20m</strain>
    </source>
</reference>
<dbReference type="InterPro" id="IPR003953">
    <property type="entry name" value="FAD-dep_OxRdtase_2_FAD-bd"/>
</dbReference>
<evidence type="ECO:0000256" key="1">
    <source>
        <dbReference type="ARBA" id="ARBA00001974"/>
    </source>
</evidence>
<gene>
    <name evidence="6" type="ORF">COO09_06590</name>
</gene>
<dbReference type="InterPro" id="IPR027477">
    <property type="entry name" value="Succ_DH/fumarate_Rdtase_cat_sf"/>
</dbReference>
<dbReference type="Gene3D" id="3.50.50.60">
    <property type="entry name" value="FAD/NAD(P)-binding domain"/>
    <property type="match status" value="2"/>
</dbReference>
<evidence type="ECO:0000256" key="4">
    <source>
        <dbReference type="ARBA" id="ARBA00023002"/>
    </source>
</evidence>
<dbReference type="AlphaFoldDB" id="A0A2A4FWZ3"/>
<keyword evidence="4" id="KW-0560">Oxidoreductase</keyword>
<dbReference type="EMBL" id="NWUF01000005">
    <property type="protein sequence ID" value="PCE42969.1"/>
    <property type="molecule type" value="Genomic_DNA"/>
</dbReference>
<sequence>MSFIVADASEYDVVVVGSGAGGLLAAIRAHDLGLRPIVIEKSDRYGGTSAVSGGAIWIPNNAFLGDQDSPAKALGYLEKVTEGRVPTAKLERYVQMAPEMVAYLKSLGIEYYTNPYMPYPDYYPFVKGSLPGGRTMLVRPMDGGALGEEFFRLRESYPEFKMFDKIALDLLDGGIILNRVKGWQKVVLRTLWRYWTDLPFRRRTHRDRLLTIGNALIGGLRKAMIDRGIPLALNTAMTGLETSGGNVVAVQASAQGRPVRIGAGRAVILASGGYEQSQQMRNENFPQATDPSWSATPRDNNVGDALTAVREIGAAVEFLDEAWWAPTVNIPYRHAPNIQRHQALFFERGYPHSLAVNRLGRRFTNEICSYHQFGKAMLRDNAETGANLPCWLIFDADYREKYPLGGLQPGWSLPDRKVPPDWFDTFLYKAETLAGLAAKIGLPVDTLAATVSRFNEYALKGEDPDFGRGQNVYNQFFGDPNHQPNRNLGPIAKAPFYAVRIDLGDLGSKGGPRTDEEARVLREDGTPISGLYAIGNCSGSVMGPAYPGAGATLGSAMTFAYAATANIARRNSVPEAAE</sequence>
<proteinExistence type="predicted"/>
<dbReference type="SUPFAM" id="SSF56425">
    <property type="entry name" value="Succinate dehydrogenase/fumarate reductase flavoprotein, catalytic domain"/>
    <property type="match status" value="1"/>
</dbReference>
<dbReference type="Proteomes" id="UP000218934">
    <property type="component" value="Unassembled WGS sequence"/>
</dbReference>
<comment type="cofactor">
    <cofactor evidence="1">
        <name>FAD</name>
        <dbReference type="ChEBI" id="CHEBI:57692"/>
    </cofactor>
</comment>
<evidence type="ECO:0000313" key="7">
    <source>
        <dbReference type="Proteomes" id="UP000218934"/>
    </source>
</evidence>
<name>A0A2A4FWZ3_9SPHN</name>
<dbReference type="GO" id="GO:0016491">
    <property type="term" value="F:oxidoreductase activity"/>
    <property type="evidence" value="ECO:0007669"/>
    <property type="project" value="UniProtKB-KW"/>
</dbReference>
<keyword evidence="7" id="KW-1185">Reference proteome</keyword>
<accession>A0A2A4FWZ3</accession>
<dbReference type="PRINTS" id="PR00411">
    <property type="entry name" value="PNDRDTASEI"/>
</dbReference>
<dbReference type="RefSeq" id="WP_066969009.1">
    <property type="nucleotide sequence ID" value="NZ_CP023449.1"/>
</dbReference>